<dbReference type="WBParaSite" id="PS1159_v2.g12992.t1">
    <property type="protein sequence ID" value="PS1159_v2.g12992.t1"/>
    <property type="gene ID" value="PS1159_v2.g12992"/>
</dbReference>
<name>A0AC35F2T4_9BILA</name>
<evidence type="ECO:0000313" key="1">
    <source>
        <dbReference type="Proteomes" id="UP000887580"/>
    </source>
</evidence>
<evidence type="ECO:0000313" key="2">
    <source>
        <dbReference type="WBParaSite" id="PS1159_v2.g12992.t1"/>
    </source>
</evidence>
<organism evidence="1 2">
    <name type="scientific">Panagrolaimus sp. PS1159</name>
    <dbReference type="NCBI Taxonomy" id="55785"/>
    <lineage>
        <taxon>Eukaryota</taxon>
        <taxon>Metazoa</taxon>
        <taxon>Ecdysozoa</taxon>
        <taxon>Nematoda</taxon>
        <taxon>Chromadorea</taxon>
        <taxon>Rhabditida</taxon>
        <taxon>Tylenchina</taxon>
        <taxon>Panagrolaimomorpha</taxon>
        <taxon>Panagrolaimoidea</taxon>
        <taxon>Panagrolaimidae</taxon>
        <taxon>Panagrolaimus</taxon>
    </lineage>
</organism>
<accession>A0AC35F2T4</accession>
<dbReference type="Proteomes" id="UP000887580">
    <property type="component" value="Unplaced"/>
</dbReference>
<proteinExistence type="predicted"/>
<sequence length="106" mass="12284">MDCFSSIEIFELNIITKPFDHRYLFGFLGLLKRKIKLFIDIIKKATKVPPKINVTFLKLEFLNFDDCEFICKDFDVSESNTAFYCFKKTVKSAGLESTILGIQIAR</sequence>
<reference evidence="2" key="1">
    <citation type="submission" date="2022-11" db="UniProtKB">
        <authorList>
            <consortium name="WormBaseParasite"/>
        </authorList>
    </citation>
    <scope>IDENTIFICATION</scope>
</reference>
<protein>
    <submittedName>
        <fullName evidence="2">Uncharacterized protein</fullName>
    </submittedName>
</protein>